<organism evidence="1 2">
    <name type="scientific">Pseudomonas amygdali pv. lachrymans str. M301315</name>
    <dbReference type="NCBI Taxonomy" id="629260"/>
    <lineage>
        <taxon>Bacteria</taxon>
        <taxon>Pseudomonadati</taxon>
        <taxon>Pseudomonadota</taxon>
        <taxon>Gammaproteobacteria</taxon>
        <taxon>Pseudomonadales</taxon>
        <taxon>Pseudomonadaceae</taxon>
        <taxon>Pseudomonas</taxon>
        <taxon>Pseudomonas amygdali</taxon>
    </lineage>
</organism>
<name>A0AAD0VA40_PSEAV</name>
<evidence type="ECO:0000313" key="1">
    <source>
        <dbReference type="EMBL" id="AXH60143.1"/>
    </source>
</evidence>
<evidence type="ECO:0000313" key="2">
    <source>
        <dbReference type="Proteomes" id="UP000006426"/>
    </source>
</evidence>
<dbReference type="AlphaFoldDB" id="A0AAD0VA40"/>
<reference evidence="1 2" key="1">
    <citation type="journal article" date="2011" name="PLoS Pathog.">
        <title>Dynamic evolution of pathogenicity revealed by sequencing and comparative genomics of 19 Pseudomonas syringae isolates.</title>
        <authorList>
            <person name="Baltrus D.A."/>
            <person name="Nishimura M.T."/>
            <person name="Romanchuk A."/>
            <person name="Chang J.H."/>
            <person name="Mukhtar M.S."/>
            <person name="Cherkis K."/>
            <person name="Roach J."/>
            <person name="Grant S.R."/>
            <person name="Jones C.D."/>
            <person name="Dangl J.L."/>
        </authorList>
    </citation>
    <scope>NUCLEOTIDE SEQUENCE [LARGE SCALE GENOMIC DNA]</scope>
    <source>
        <strain evidence="1 2">M301315</strain>
    </source>
</reference>
<protein>
    <submittedName>
        <fullName evidence="1">Uncharacterized protein</fullName>
    </submittedName>
</protein>
<dbReference type="EMBL" id="CP031226">
    <property type="protein sequence ID" value="AXH60143.1"/>
    <property type="molecule type" value="Genomic_DNA"/>
</dbReference>
<keyword evidence="1" id="KW-0614">Plasmid</keyword>
<proteinExistence type="predicted"/>
<gene>
    <name evidence="1" type="ORF">PLA107_033700</name>
</gene>
<sequence>MTMTMHTPRNNLPATLMPTDTDMLEEIDAVYEILDAELNSDKSVHDRAKHILKTEPKPLEALAKLFKPYVAQISQRDGLMLGVPEENHLAIAKQLATDWDNSYGADIRREKKAESDSPSP</sequence>
<dbReference type="Proteomes" id="UP000006426">
    <property type="component" value="Plasmid pmppla107"/>
</dbReference>
<accession>A0AAD0VA40</accession>
<geneLocation type="plasmid" evidence="2">
    <name>pmppla107</name>
</geneLocation>